<dbReference type="HOGENOM" id="CLU_692165_0_0_6"/>
<proteinExistence type="predicted"/>
<reference evidence="1 2" key="1">
    <citation type="journal article" date="2005" name="Nucleic Acids Res.">
        <title>Genomic blueprint of Hahella chejuensis, a marine microbe producing an algicidal agent.</title>
        <authorList>
            <person name="Jeong H."/>
            <person name="Yim J.H."/>
            <person name="Lee C."/>
            <person name="Choi S.-H."/>
            <person name="Park Y.K."/>
            <person name="Yoon S.H."/>
            <person name="Hur C.-G."/>
            <person name="Kang H.-Y."/>
            <person name="Kim D."/>
            <person name="Lee H.H."/>
            <person name="Park K.H."/>
            <person name="Park S.-H."/>
            <person name="Park H.-S."/>
            <person name="Lee H.K."/>
            <person name="Oh T.K."/>
            <person name="Kim J.F."/>
        </authorList>
    </citation>
    <scope>NUCLEOTIDE SEQUENCE [LARGE SCALE GENOMIC DNA]</scope>
    <source>
        <strain evidence="1 2">KCTC 2396</strain>
    </source>
</reference>
<sequence length="398" mass="45344">MILSAKWLIKHCSTLGVLTLSLFVVGCATQSASTNSATAETDIAGEYPSRPINEFAKQLRDLLNLRNTDKIVDMVDMKELLDKAVDRSDLPVAFRPSAKSRLIETQLPNYRAIVAGSLLNMQTEAGYYEIASIAPEQSQITYRLDDEALGYLTVYYRRDASGEYRITDLHNWLSVYDLSYRIAQGLSLSYRINLQGNRAKQALLLQLGKVSKSDDVAEIHRVFEGLADERRNDDYLQLLYAESLLNAGDLAGFVEQTAVLNERLGTSPNYQWLLYYRNLNLENYQAAAEHLQAQIEQTGLKDAGVLDELARIKLLSEQYDEAIRLSYEAILSDSYYEPSYSTLTFALIKTDRLDTAWETLKVLKERFSYEFDEAALRENGRFGPLLEREDFRNWLKQS</sequence>
<dbReference type="EMBL" id="CP000155">
    <property type="protein sequence ID" value="ABC33538.1"/>
    <property type="molecule type" value="Genomic_DNA"/>
</dbReference>
<dbReference type="AlphaFoldDB" id="Q2S736"/>
<dbReference type="KEGG" id="hch:HCH_06921"/>
<organism evidence="1 2">
    <name type="scientific">Hahella chejuensis (strain KCTC 2396)</name>
    <dbReference type="NCBI Taxonomy" id="349521"/>
    <lineage>
        <taxon>Bacteria</taxon>
        <taxon>Pseudomonadati</taxon>
        <taxon>Pseudomonadota</taxon>
        <taxon>Gammaproteobacteria</taxon>
        <taxon>Oceanospirillales</taxon>
        <taxon>Hahellaceae</taxon>
        <taxon>Hahella</taxon>
    </lineage>
</organism>
<dbReference type="SUPFAM" id="SSF48452">
    <property type="entry name" value="TPR-like"/>
    <property type="match status" value="1"/>
</dbReference>
<dbReference type="Proteomes" id="UP000000238">
    <property type="component" value="Chromosome"/>
</dbReference>
<dbReference type="PROSITE" id="PS51257">
    <property type="entry name" value="PROKAR_LIPOPROTEIN"/>
    <property type="match status" value="1"/>
</dbReference>
<dbReference type="Gene3D" id="1.25.40.10">
    <property type="entry name" value="Tetratricopeptide repeat domain"/>
    <property type="match status" value="1"/>
</dbReference>
<name>Q2S736_HAHCH</name>
<dbReference type="RefSeq" id="WP_011400588.1">
    <property type="nucleotide sequence ID" value="NC_007645.1"/>
</dbReference>
<accession>Q2S736</accession>
<evidence type="ECO:0000313" key="2">
    <source>
        <dbReference type="Proteomes" id="UP000000238"/>
    </source>
</evidence>
<dbReference type="STRING" id="349521.HCH_06921"/>
<keyword evidence="2" id="KW-1185">Reference proteome</keyword>
<protein>
    <submittedName>
        <fullName evidence="1">Uncharacterized protein</fullName>
    </submittedName>
</protein>
<dbReference type="eggNOG" id="ENOG5034A3Q">
    <property type="taxonomic scope" value="Bacteria"/>
</dbReference>
<gene>
    <name evidence="1" type="ordered locus">HCH_06921</name>
</gene>
<evidence type="ECO:0000313" key="1">
    <source>
        <dbReference type="EMBL" id="ABC33538.1"/>
    </source>
</evidence>
<dbReference type="InterPro" id="IPR011990">
    <property type="entry name" value="TPR-like_helical_dom_sf"/>
</dbReference>
<dbReference type="OrthoDB" id="9886120at2"/>